<protein>
    <submittedName>
        <fullName evidence="1">Uncharacterized protein</fullName>
    </submittedName>
</protein>
<sequence length="79" mass="9659">MPRKLLFSKQHNHPNEKNCQSYDVEHPICHSLPKDVHYALFVKEQIIMWRQLDNPFYADDLWKYGNSIFKWNPQERKLC</sequence>
<dbReference type="Proteomes" id="UP000650466">
    <property type="component" value="Unassembled WGS sequence"/>
</dbReference>
<proteinExistence type="predicted"/>
<name>A0A926QJD5_9BACL</name>
<dbReference type="EMBL" id="JACVVD010000004">
    <property type="protein sequence ID" value="MBD0381445.1"/>
    <property type="molecule type" value="Genomic_DNA"/>
</dbReference>
<keyword evidence="2" id="KW-1185">Reference proteome</keyword>
<evidence type="ECO:0000313" key="2">
    <source>
        <dbReference type="Proteomes" id="UP000650466"/>
    </source>
</evidence>
<organism evidence="1 2">
    <name type="scientific">Paenibacillus sedimenti</name>
    <dbReference type="NCBI Taxonomy" id="2770274"/>
    <lineage>
        <taxon>Bacteria</taxon>
        <taxon>Bacillati</taxon>
        <taxon>Bacillota</taxon>
        <taxon>Bacilli</taxon>
        <taxon>Bacillales</taxon>
        <taxon>Paenibacillaceae</taxon>
        <taxon>Paenibacillus</taxon>
    </lineage>
</organism>
<comment type="caution">
    <text evidence="1">The sequence shown here is derived from an EMBL/GenBank/DDBJ whole genome shotgun (WGS) entry which is preliminary data.</text>
</comment>
<evidence type="ECO:0000313" key="1">
    <source>
        <dbReference type="EMBL" id="MBD0381445.1"/>
    </source>
</evidence>
<gene>
    <name evidence="1" type="ORF">ICC18_15060</name>
</gene>
<accession>A0A926QJD5</accession>
<reference evidence="1" key="1">
    <citation type="submission" date="2020-09" db="EMBL/GenBank/DDBJ databases">
        <title>Draft Genome Sequence of Paenibacillus sp. WST5.</title>
        <authorList>
            <person name="Bao Z."/>
        </authorList>
    </citation>
    <scope>NUCLEOTIDE SEQUENCE</scope>
    <source>
        <strain evidence="1">WST5</strain>
    </source>
</reference>
<dbReference type="AlphaFoldDB" id="A0A926QJD5"/>